<name>A0A8K0NLE7_9HYPO</name>
<evidence type="ECO:0000313" key="3">
    <source>
        <dbReference type="Proteomes" id="UP000811619"/>
    </source>
</evidence>
<sequence length="112" mass="11796">MHVSSTTVLAVLAVCAGQTFAKCSFIKAPPPGLKPETCAPSPRDGTLACHRARITGASHGYWLRTTAEAVVVKASCAGSNNPGVVVQCDEHSSIPFVWSCEKAGDTLFQFFV</sequence>
<accession>A0A8K0NLE7</accession>
<keyword evidence="1" id="KW-0732">Signal</keyword>
<organism evidence="2 3">
    <name type="scientific">Claviceps africana</name>
    <dbReference type="NCBI Taxonomy" id="83212"/>
    <lineage>
        <taxon>Eukaryota</taxon>
        <taxon>Fungi</taxon>
        <taxon>Dikarya</taxon>
        <taxon>Ascomycota</taxon>
        <taxon>Pezizomycotina</taxon>
        <taxon>Sordariomycetes</taxon>
        <taxon>Hypocreomycetidae</taxon>
        <taxon>Hypocreales</taxon>
        <taxon>Clavicipitaceae</taxon>
        <taxon>Claviceps</taxon>
    </lineage>
</organism>
<dbReference type="OrthoDB" id="10504840at2759"/>
<dbReference type="Proteomes" id="UP000811619">
    <property type="component" value="Unassembled WGS sequence"/>
</dbReference>
<proteinExistence type="predicted"/>
<reference evidence="2" key="1">
    <citation type="journal article" date="2020" name="bioRxiv">
        <title>Whole genome comparisons of ergot fungi reveals the divergence and evolution of species within the genus Claviceps are the result of varying mechanisms driving genome evolution and host range expansion.</title>
        <authorList>
            <person name="Wyka S.A."/>
            <person name="Mondo S.J."/>
            <person name="Liu M."/>
            <person name="Dettman J."/>
            <person name="Nalam V."/>
            <person name="Broders K.D."/>
        </authorList>
    </citation>
    <scope>NUCLEOTIDE SEQUENCE</scope>
    <source>
        <strain evidence="2">CCC 489</strain>
    </source>
</reference>
<feature type="chain" id="PRO_5035428259" description="Secreted protein" evidence="1">
    <location>
        <begin position="22"/>
        <end position="112"/>
    </location>
</feature>
<evidence type="ECO:0000313" key="2">
    <source>
        <dbReference type="EMBL" id="KAG5926117.1"/>
    </source>
</evidence>
<comment type="caution">
    <text evidence="2">The sequence shown here is derived from an EMBL/GenBank/DDBJ whole genome shotgun (WGS) entry which is preliminary data.</text>
</comment>
<gene>
    <name evidence="2" type="ORF">E4U42_003644</name>
</gene>
<feature type="signal peptide" evidence="1">
    <location>
        <begin position="1"/>
        <end position="21"/>
    </location>
</feature>
<evidence type="ECO:0008006" key="4">
    <source>
        <dbReference type="Google" id="ProtNLM"/>
    </source>
</evidence>
<protein>
    <recommendedName>
        <fullName evidence="4">Secreted protein</fullName>
    </recommendedName>
</protein>
<dbReference type="EMBL" id="SRPY01000300">
    <property type="protein sequence ID" value="KAG5926117.1"/>
    <property type="molecule type" value="Genomic_DNA"/>
</dbReference>
<keyword evidence="3" id="KW-1185">Reference proteome</keyword>
<dbReference type="AlphaFoldDB" id="A0A8K0NLE7"/>
<evidence type="ECO:0000256" key="1">
    <source>
        <dbReference type="SAM" id="SignalP"/>
    </source>
</evidence>